<keyword evidence="3" id="KW-1185">Reference proteome</keyword>
<reference evidence="2 3" key="1">
    <citation type="submission" date="2020-02" db="EMBL/GenBank/DDBJ databases">
        <title>Draft genome sequence of Haematococcus lacustris strain NIES-144.</title>
        <authorList>
            <person name="Morimoto D."/>
            <person name="Nakagawa S."/>
            <person name="Yoshida T."/>
            <person name="Sawayama S."/>
        </authorList>
    </citation>
    <scope>NUCLEOTIDE SEQUENCE [LARGE SCALE GENOMIC DNA]</scope>
    <source>
        <strain evidence="2 3">NIES-144</strain>
    </source>
</reference>
<feature type="signal peptide" evidence="1">
    <location>
        <begin position="1"/>
        <end position="22"/>
    </location>
</feature>
<gene>
    <name evidence="2" type="ORF">HaLaN_01649</name>
</gene>
<accession>A0A699Y9Q0</accession>
<dbReference type="AlphaFoldDB" id="A0A699Y9Q0"/>
<feature type="chain" id="PRO_5025581682" evidence="1">
    <location>
        <begin position="23"/>
        <end position="103"/>
    </location>
</feature>
<evidence type="ECO:0000313" key="2">
    <source>
        <dbReference type="EMBL" id="GFH06927.1"/>
    </source>
</evidence>
<dbReference type="Proteomes" id="UP000485058">
    <property type="component" value="Unassembled WGS sequence"/>
</dbReference>
<feature type="non-terminal residue" evidence="2">
    <location>
        <position position="1"/>
    </location>
</feature>
<dbReference type="EMBL" id="BLLF01000064">
    <property type="protein sequence ID" value="GFH06927.1"/>
    <property type="molecule type" value="Genomic_DNA"/>
</dbReference>
<organism evidence="2 3">
    <name type="scientific">Haematococcus lacustris</name>
    <name type="common">Green alga</name>
    <name type="synonym">Haematococcus pluvialis</name>
    <dbReference type="NCBI Taxonomy" id="44745"/>
    <lineage>
        <taxon>Eukaryota</taxon>
        <taxon>Viridiplantae</taxon>
        <taxon>Chlorophyta</taxon>
        <taxon>core chlorophytes</taxon>
        <taxon>Chlorophyceae</taxon>
        <taxon>CS clade</taxon>
        <taxon>Chlamydomonadales</taxon>
        <taxon>Haematococcaceae</taxon>
        <taxon>Haematococcus</taxon>
    </lineage>
</organism>
<evidence type="ECO:0000313" key="3">
    <source>
        <dbReference type="Proteomes" id="UP000485058"/>
    </source>
</evidence>
<comment type="caution">
    <text evidence="2">The sequence shown here is derived from an EMBL/GenBank/DDBJ whole genome shotgun (WGS) entry which is preliminary data.</text>
</comment>
<evidence type="ECO:0000256" key="1">
    <source>
        <dbReference type="SAM" id="SignalP"/>
    </source>
</evidence>
<keyword evidence="1" id="KW-0732">Signal</keyword>
<protein>
    <submittedName>
        <fullName evidence="2">Uncharacterized protein</fullName>
    </submittedName>
</protein>
<proteinExistence type="predicted"/>
<name>A0A699Y9Q0_HAELA</name>
<sequence>AASRKMNAVLLLLAMAVASTLAYPALYLEEFAKSCTSHPEEKHDGHAAPVINNGLTFTVSQSGKPNTKLCPGANTVQVSGAGSVLYLLTASAGSFTPVQDSKW</sequence>